<proteinExistence type="predicted"/>
<name>A0A8S0R2T2_OLEEU</name>
<dbReference type="Proteomes" id="UP000594638">
    <property type="component" value="Unassembled WGS sequence"/>
</dbReference>
<dbReference type="Gramene" id="OE9A080185T1">
    <property type="protein sequence ID" value="OE9A080185C1"/>
    <property type="gene ID" value="OE9A080185"/>
</dbReference>
<dbReference type="EMBL" id="CACTIH010002062">
    <property type="protein sequence ID" value="CAA2972670.1"/>
    <property type="molecule type" value="Genomic_DNA"/>
</dbReference>
<keyword evidence="2" id="KW-1185">Reference proteome</keyword>
<accession>A0A8S0R2T2</accession>
<evidence type="ECO:0000313" key="1">
    <source>
        <dbReference type="EMBL" id="CAA2972670.1"/>
    </source>
</evidence>
<organism evidence="1 2">
    <name type="scientific">Olea europaea subsp. europaea</name>
    <dbReference type="NCBI Taxonomy" id="158383"/>
    <lineage>
        <taxon>Eukaryota</taxon>
        <taxon>Viridiplantae</taxon>
        <taxon>Streptophyta</taxon>
        <taxon>Embryophyta</taxon>
        <taxon>Tracheophyta</taxon>
        <taxon>Spermatophyta</taxon>
        <taxon>Magnoliopsida</taxon>
        <taxon>eudicotyledons</taxon>
        <taxon>Gunneridae</taxon>
        <taxon>Pentapetalae</taxon>
        <taxon>asterids</taxon>
        <taxon>lamiids</taxon>
        <taxon>Lamiales</taxon>
        <taxon>Oleaceae</taxon>
        <taxon>Oleeae</taxon>
        <taxon>Olea</taxon>
    </lineage>
</organism>
<reference evidence="1 2" key="1">
    <citation type="submission" date="2019-12" db="EMBL/GenBank/DDBJ databases">
        <authorList>
            <person name="Alioto T."/>
            <person name="Alioto T."/>
            <person name="Gomez Garrido J."/>
        </authorList>
    </citation>
    <scope>NUCLEOTIDE SEQUENCE [LARGE SCALE GENOMIC DNA]</scope>
</reference>
<dbReference type="AlphaFoldDB" id="A0A8S0R2T2"/>
<evidence type="ECO:0000313" key="2">
    <source>
        <dbReference type="Proteomes" id="UP000594638"/>
    </source>
</evidence>
<sequence>MDVGLHSIDDCCAVTVRVTAQAQRDGDLVECDDMKLCGGAGQCRGAKGVHDSIVADVQNSKLGPGNGLPKQNSQK</sequence>
<comment type="caution">
    <text evidence="1">The sequence shown here is derived from an EMBL/GenBank/DDBJ whole genome shotgun (WGS) entry which is preliminary data.</text>
</comment>
<gene>
    <name evidence="1" type="ORF">OLEA9_A080185</name>
</gene>
<protein>
    <submittedName>
        <fullName evidence="1">Uncharacterized protein</fullName>
    </submittedName>
</protein>